<dbReference type="Proteomes" id="UP001281003">
    <property type="component" value="Unassembled WGS sequence"/>
</dbReference>
<dbReference type="AlphaFoldDB" id="A0AAE0P1C4"/>
<dbReference type="Gene3D" id="3.40.720.10">
    <property type="entry name" value="Alkaline Phosphatase, subunit A"/>
    <property type="match status" value="1"/>
</dbReference>
<keyword evidence="2 8" id="KW-0732">Signal</keyword>
<dbReference type="InterPro" id="IPR000917">
    <property type="entry name" value="Sulfatase_N"/>
</dbReference>
<evidence type="ECO:0000256" key="5">
    <source>
        <dbReference type="PIRNR" id="PIRNR000972"/>
    </source>
</evidence>
<dbReference type="PANTHER" id="PTHR43108">
    <property type="entry name" value="N-ACETYLGLUCOSAMINE-6-SULFATASE FAMILY MEMBER"/>
    <property type="match status" value="1"/>
</dbReference>
<dbReference type="PROSITE" id="PS00523">
    <property type="entry name" value="SULFATASE_1"/>
    <property type="match status" value="1"/>
</dbReference>
<accession>A0AAE0P1C4</accession>
<protein>
    <recommendedName>
        <fullName evidence="5">Arylsulfatase</fullName>
        <shortName evidence="5">AS</shortName>
        <ecNumber evidence="5">3.1.6.1</ecNumber>
    </recommendedName>
    <alternativeName>
        <fullName evidence="5">Aryl-sulfate sulphohydrolase</fullName>
    </alternativeName>
</protein>
<dbReference type="GO" id="GO:0004065">
    <property type="term" value="F:arylsulfatase activity"/>
    <property type="evidence" value="ECO:0007669"/>
    <property type="project" value="UniProtKB-UniRule"/>
</dbReference>
<dbReference type="GO" id="GO:0005539">
    <property type="term" value="F:glycosaminoglycan binding"/>
    <property type="evidence" value="ECO:0007669"/>
    <property type="project" value="TreeGrafter"/>
</dbReference>
<evidence type="ECO:0000256" key="3">
    <source>
        <dbReference type="ARBA" id="ARBA00022801"/>
    </source>
</evidence>
<keyword evidence="4" id="KW-0325">Glycoprotein</keyword>
<sequence length="647" mass="71964">MLLSAAALVAGLQLSAAFVGDGGQKPLGFGQEPKGTTIKGKRQPNIVFILTDDQDLHLRSLDYLPLVKKHLADEGTTYKRHYCTTAICCPARVSLWTGKQAHNTNVTDVSPPYGGYPKFISQGFNDAYLPVWLQEAGYDTYYTGKLFNAHTVDNYNSPYSAGWNGSDFLLDPYTYSYLNATFQRNRDPPVSYEGQYSVDVLGEKAYGFLDDAAQNLRSGGGGRPFFLGIAPIAPHSNVEPRFPSSSSSSSSSGAEVGTLHRRPTSSEDDIEKFVSFTPPIPAARHAHLFPDVVVPRTPHFNPASKSSGVSWISQLPVQSAENVAFNDHFYRQRLRTLQSVDELVAGVVERLERNGLLEDTYVFYTTDNGYHIGQHRLQPGKECGFEEDINVPLIIRGPGVKKGKVEEGVVTSHVDLAPTVLKLAGALGRGHDDERGRKREEGFGLDGEAIPLTAEELVEAKEKGKRHEHVTVEYWGFAVSEGRVFEKDGTRFWTNNTYKAVRILGEGYNVYYSVWCSGEHELYDLQTDPYQLNNLLDPASLASGKTPSSLLGVPFQKVVARLDSLLFVLKSCKGKTCVRPWEALHPAGNVQSLHDALSSRFDTFYEKEQKRVEFDRCERGYIVDAEGPQFETDGLVYRDGHRWDQWV</sequence>
<feature type="signal peptide" evidence="8">
    <location>
        <begin position="1"/>
        <end position="17"/>
    </location>
</feature>
<dbReference type="GO" id="GO:0018958">
    <property type="term" value="P:phenol-containing compound metabolic process"/>
    <property type="evidence" value="ECO:0007669"/>
    <property type="project" value="InterPro"/>
</dbReference>
<evidence type="ECO:0000313" key="11">
    <source>
        <dbReference type="Proteomes" id="UP001281003"/>
    </source>
</evidence>
<evidence type="ECO:0000313" key="10">
    <source>
        <dbReference type="EMBL" id="KAK3391497.1"/>
    </source>
</evidence>
<dbReference type="EC" id="3.1.6.1" evidence="5"/>
<dbReference type="PIRSF" id="PIRSF000972">
    <property type="entry name" value="Arylsulf_plant"/>
    <property type="match status" value="1"/>
</dbReference>
<name>A0AAE0P1C4_SORBR</name>
<dbReference type="FunFam" id="3.40.720.10:FF:000051">
    <property type="entry name" value="Arylsulfatase"/>
    <property type="match status" value="1"/>
</dbReference>
<evidence type="ECO:0000256" key="6">
    <source>
        <dbReference type="PIRSR" id="PIRSR000972-50"/>
    </source>
</evidence>
<dbReference type="CDD" id="cd16147">
    <property type="entry name" value="G6S"/>
    <property type="match status" value="1"/>
</dbReference>
<gene>
    <name evidence="10" type="ORF">B0T20DRAFT_456673</name>
</gene>
<comment type="caution">
    <text evidence="10">The sequence shown here is derived from an EMBL/GenBank/DDBJ whole genome shotgun (WGS) entry which is preliminary data.</text>
</comment>
<feature type="region of interest" description="Disordered" evidence="7">
    <location>
        <begin position="238"/>
        <end position="267"/>
    </location>
</feature>
<reference evidence="10" key="1">
    <citation type="journal article" date="2023" name="Mol. Phylogenet. Evol.">
        <title>Genome-scale phylogeny and comparative genomics of the fungal order Sordariales.</title>
        <authorList>
            <person name="Hensen N."/>
            <person name="Bonometti L."/>
            <person name="Westerberg I."/>
            <person name="Brannstrom I.O."/>
            <person name="Guillou S."/>
            <person name="Cros-Aarteil S."/>
            <person name="Calhoun S."/>
            <person name="Haridas S."/>
            <person name="Kuo A."/>
            <person name="Mondo S."/>
            <person name="Pangilinan J."/>
            <person name="Riley R."/>
            <person name="LaButti K."/>
            <person name="Andreopoulos B."/>
            <person name="Lipzen A."/>
            <person name="Chen C."/>
            <person name="Yan M."/>
            <person name="Daum C."/>
            <person name="Ng V."/>
            <person name="Clum A."/>
            <person name="Steindorff A."/>
            <person name="Ohm R.A."/>
            <person name="Martin F."/>
            <person name="Silar P."/>
            <person name="Natvig D.O."/>
            <person name="Lalanne C."/>
            <person name="Gautier V."/>
            <person name="Ament-Velasquez S.L."/>
            <person name="Kruys A."/>
            <person name="Hutchinson M.I."/>
            <person name="Powell A.J."/>
            <person name="Barry K."/>
            <person name="Miller A.N."/>
            <person name="Grigoriev I.V."/>
            <person name="Debuchy R."/>
            <person name="Gladieux P."/>
            <person name="Hiltunen Thoren M."/>
            <person name="Johannesson H."/>
        </authorList>
    </citation>
    <scope>NUCLEOTIDE SEQUENCE</scope>
    <source>
        <strain evidence="10">FGSC 1904</strain>
    </source>
</reference>
<reference evidence="10" key="2">
    <citation type="submission" date="2023-07" db="EMBL/GenBank/DDBJ databases">
        <authorList>
            <consortium name="Lawrence Berkeley National Laboratory"/>
            <person name="Haridas S."/>
            <person name="Hensen N."/>
            <person name="Bonometti L."/>
            <person name="Westerberg I."/>
            <person name="Brannstrom I.O."/>
            <person name="Guillou S."/>
            <person name="Cros-Aarteil S."/>
            <person name="Calhoun S."/>
            <person name="Kuo A."/>
            <person name="Mondo S."/>
            <person name="Pangilinan J."/>
            <person name="Riley R."/>
            <person name="LaButti K."/>
            <person name="Andreopoulos B."/>
            <person name="Lipzen A."/>
            <person name="Chen C."/>
            <person name="Yanf M."/>
            <person name="Daum C."/>
            <person name="Ng V."/>
            <person name="Clum A."/>
            <person name="Steindorff A."/>
            <person name="Ohm R."/>
            <person name="Martin F."/>
            <person name="Silar P."/>
            <person name="Natvig D."/>
            <person name="Lalanne C."/>
            <person name="Gautier V."/>
            <person name="Ament-velasquez S.L."/>
            <person name="Kruys A."/>
            <person name="Hutchinson M.I."/>
            <person name="Powell A.J."/>
            <person name="Barry K."/>
            <person name="Miller A.N."/>
            <person name="Grigoriev I.V."/>
            <person name="Debuchy R."/>
            <person name="Gladieux P."/>
            <person name="Thoren M.H."/>
            <person name="Johannesson H."/>
        </authorList>
    </citation>
    <scope>NUCLEOTIDE SEQUENCE</scope>
    <source>
        <strain evidence="10">FGSC 1904</strain>
    </source>
</reference>
<evidence type="ECO:0000256" key="8">
    <source>
        <dbReference type="SAM" id="SignalP"/>
    </source>
</evidence>
<comment type="PTM">
    <text evidence="6">The conversion to 3-oxoalanine (also known as C-formylglycine, FGly), of a serine or cysteine residue in prokaryotes and of a cysteine residue in eukaryotes, is critical for catalytic activity.</text>
</comment>
<dbReference type="PANTHER" id="PTHR43108:SF8">
    <property type="entry name" value="SD21168P"/>
    <property type="match status" value="1"/>
</dbReference>
<organism evidence="10 11">
    <name type="scientific">Sordaria brevicollis</name>
    <dbReference type="NCBI Taxonomy" id="83679"/>
    <lineage>
        <taxon>Eukaryota</taxon>
        <taxon>Fungi</taxon>
        <taxon>Dikarya</taxon>
        <taxon>Ascomycota</taxon>
        <taxon>Pezizomycotina</taxon>
        <taxon>Sordariomycetes</taxon>
        <taxon>Sordariomycetidae</taxon>
        <taxon>Sordariales</taxon>
        <taxon>Sordariaceae</taxon>
        <taxon>Sordaria</taxon>
    </lineage>
</organism>
<evidence type="ECO:0000256" key="1">
    <source>
        <dbReference type="ARBA" id="ARBA00008779"/>
    </source>
</evidence>
<feature type="chain" id="PRO_5041997215" description="Arylsulfatase" evidence="8">
    <location>
        <begin position="18"/>
        <end position="647"/>
    </location>
</feature>
<dbReference type="SUPFAM" id="SSF53649">
    <property type="entry name" value="Alkaline phosphatase-like"/>
    <property type="match status" value="1"/>
</dbReference>
<dbReference type="GO" id="GO:0008449">
    <property type="term" value="F:N-acetylglucosamine-6-sulfatase activity"/>
    <property type="evidence" value="ECO:0007669"/>
    <property type="project" value="TreeGrafter"/>
</dbReference>
<evidence type="ECO:0000256" key="4">
    <source>
        <dbReference type="ARBA" id="ARBA00023180"/>
    </source>
</evidence>
<dbReference type="InterPro" id="IPR024607">
    <property type="entry name" value="Sulfatase_CS"/>
</dbReference>
<keyword evidence="3 5" id="KW-0378">Hydrolase</keyword>
<dbReference type="Pfam" id="PF00884">
    <property type="entry name" value="Sulfatase"/>
    <property type="match status" value="1"/>
</dbReference>
<feature type="domain" description="Sulfatase N-terminal" evidence="9">
    <location>
        <begin position="44"/>
        <end position="426"/>
    </location>
</feature>
<comment type="catalytic activity">
    <reaction evidence="5">
        <text>an aryl sulfate + H2O = a phenol + sulfate + H(+)</text>
        <dbReference type="Rhea" id="RHEA:17261"/>
        <dbReference type="ChEBI" id="CHEBI:15377"/>
        <dbReference type="ChEBI" id="CHEBI:15378"/>
        <dbReference type="ChEBI" id="CHEBI:16189"/>
        <dbReference type="ChEBI" id="CHEBI:33853"/>
        <dbReference type="ChEBI" id="CHEBI:140317"/>
        <dbReference type="EC" id="3.1.6.1"/>
    </reaction>
</comment>
<evidence type="ECO:0000256" key="2">
    <source>
        <dbReference type="ARBA" id="ARBA00022729"/>
    </source>
</evidence>
<dbReference type="InterPro" id="IPR017850">
    <property type="entry name" value="Alkaline_phosphatase_core_sf"/>
</dbReference>
<feature type="modified residue" description="3-oxoalanine (Cys)" evidence="6">
    <location>
        <position position="88"/>
    </location>
</feature>
<evidence type="ECO:0000259" key="9">
    <source>
        <dbReference type="Pfam" id="PF00884"/>
    </source>
</evidence>
<evidence type="ECO:0000256" key="7">
    <source>
        <dbReference type="SAM" id="MobiDB-lite"/>
    </source>
</evidence>
<dbReference type="EMBL" id="JAUTDP010000013">
    <property type="protein sequence ID" value="KAK3391497.1"/>
    <property type="molecule type" value="Genomic_DNA"/>
</dbReference>
<dbReference type="InterPro" id="IPR012083">
    <property type="entry name" value="Arylsulfatase"/>
</dbReference>
<keyword evidence="11" id="KW-1185">Reference proteome</keyword>
<proteinExistence type="inferred from homology"/>
<comment type="similarity">
    <text evidence="1 5">Belongs to the sulfatase family.</text>
</comment>